<feature type="domain" description="Glycoside hydrolase family 31 TIM barrel" evidence="10">
    <location>
        <begin position="281"/>
        <end position="685"/>
    </location>
</feature>
<dbReference type="CDD" id="cd14752">
    <property type="entry name" value="GH31_N"/>
    <property type="match status" value="1"/>
</dbReference>
<dbReference type="SUPFAM" id="SSF51445">
    <property type="entry name" value="(Trans)glycosidases"/>
    <property type="match status" value="1"/>
</dbReference>
<evidence type="ECO:0000256" key="1">
    <source>
        <dbReference type="ARBA" id="ARBA00001657"/>
    </source>
</evidence>
<dbReference type="AlphaFoldDB" id="S7ZZB7"/>
<dbReference type="SUPFAM" id="SSF74650">
    <property type="entry name" value="Galactose mutarotase-like"/>
    <property type="match status" value="1"/>
</dbReference>
<gene>
    <name evidence="13" type="ORF">H072_10434</name>
</gene>
<dbReference type="Gene3D" id="2.60.40.1180">
    <property type="entry name" value="Golgi alpha-mannosidase II"/>
    <property type="match status" value="2"/>
</dbReference>
<evidence type="ECO:0000256" key="6">
    <source>
        <dbReference type="ARBA" id="ARBA00023295"/>
    </source>
</evidence>
<dbReference type="Gene3D" id="2.60.40.1760">
    <property type="entry name" value="glycosyl hydrolase (family 31)"/>
    <property type="match status" value="1"/>
</dbReference>
<evidence type="ECO:0000313" key="13">
    <source>
        <dbReference type="EMBL" id="EPS36110.1"/>
    </source>
</evidence>
<dbReference type="PANTHER" id="PTHR22762">
    <property type="entry name" value="ALPHA-GLUCOSIDASE"/>
    <property type="match status" value="1"/>
</dbReference>
<keyword evidence="6 8" id="KW-0326">Glycosidase</keyword>
<dbReference type="InterPro" id="IPR000322">
    <property type="entry name" value="Glyco_hydro_31_TIM"/>
</dbReference>
<evidence type="ECO:0000256" key="2">
    <source>
        <dbReference type="ARBA" id="ARBA00007806"/>
    </source>
</evidence>
<dbReference type="Proteomes" id="UP000015100">
    <property type="component" value="Unassembled WGS sequence"/>
</dbReference>
<dbReference type="CDD" id="cd06602">
    <property type="entry name" value="GH31_MGAM_SI_GAA"/>
    <property type="match status" value="1"/>
</dbReference>
<dbReference type="HOGENOM" id="CLU_000631_11_0_1"/>
<dbReference type="InterPro" id="IPR048395">
    <property type="entry name" value="Glyco_hydro_31_C"/>
</dbReference>
<evidence type="ECO:0000256" key="9">
    <source>
        <dbReference type="SAM" id="MobiDB-lite"/>
    </source>
</evidence>
<dbReference type="InterPro" id="IPR013780">
    <property type="entry name" value="Glyco_hydro_b"/>
</dbReference>
<dbReference type="STRING" id="1284197.S7ZZB7"/>
<evidence type="ECO:0000256" key="5">
    <source>
        <dbReference type="ARBA" id="ARBA00023180"/>
    </source>
</evidence>
<keyword evidence="14" id="KW-1185">Reference proteome</keyword>
<proteinExistence type="inferred from homology"/>
<dbReference type="GO" id="GO:0004558">
    <property type="term" value="F:alpha-1,4-glucosidase activity"/>
    <property type="evidence" value="ECO:0007669"/>
    <property type="project" value="UniProtKB-EC"/>
</dbReference>
<evidence type="ECO:0000259" key="12">
    <source>
        <dbReference type="Pfam" id="PF21365"/>
    </source>
</evidence>
<reference evidence="13 14" key="1">
    <citation type="journal article" date="2013" name="PLoS Genet.">
        <title>Genomic mechanisms accounting for the adaptation to parasitism in nematode-trapping fungi.</title>
        <authorList>
            <person name="Meerupati T."/>
            <person name="Andersson K.M."/>
            <person name="Friman E."/>
            <person name="Kumar D."/>
            <person name="Tunlid A."/>
            <person name="Ahren D."/>
        </authorList>
    </citation>
    <scope>NUCLEOTIDE SEQUENCE [LARGE SCALE GENOMIC DNA]</scope>
    <source>
        <strain evidence="13 14">CBS 200.50</strain>
    </source>
</reference>
<keyword evidence="4 8" id="KW-0378">Hydrolase</keyword>
<dbReference type="eggNOG" id="KOG1065">
    <property type="taxonomic scope" value="Eukaryota"/>
</dbReference>
<dbReference type="Gene3D" id="3.20.20.80">
    <property type="entry name" value="Glycosidases"/>
    <property type="match status" value="1"/>
</dbReference>
<evidence type="ECO:0000256" key="7">
    <source>
        <dbReference type="ARBA" id="ARBA00041343"/>
    </source>
</evidence>
<dbReference type="Pfam" id="PF13802">
    <property type="entry name" value="Gal_mutarotas_2"/>
    <property type="match status" value="1"/>
</dbReference>
<dbReference type="PANTHER" id="PTHR22762:SF133">
    <property type="entry name" value="P-TYPE DOMAIN-CONTAINING PROTEIN"/>
    <property type="match status" value="1"/>
</dbReference>
<evidence type="ECO:0000259" key="10">
    <source>
        <dbReference type="Pfam" id="PF01055"/>
    </source>
</evidence>
<dbReference type="InterPro" id="IPR011013">
    <property type="entry name" value="Gal_mutarotase_sf_dom"/>
</dbReference>
<dbReference type="EMBL" id="AQGS01000985">
    <property type="protein sequence ID" value="EPS36110.1"/>
    <property type="molecule type" value="Genomic_DNA"/>
</dbReference>
<name>S7ZZB7_DACHA</name>
<feature type="domain" description="Glycosyl hydrolase family 31 C-terminal" evidence="12">
    <location>
        <begin position="714"/>
        <end position="787"/>
    </location>
</feature>
<feature type="region of interest" description="Disordered" evidence="9">
    <location>
        <begin position="482"/>
        <end position="503"/>
    </location>
</feature>
<accession>S7ZZB7</accession>
<dbReference type="InterPro" id="IPR017853">
    <property type="entry name" value="GH"/>
</dbReference>
<reference evidence="14" key="2">
    <citation type="submission" date="2013-04" db="EMBL/GenBank/DDBJ databases">
        <title>Genomic mechanisms accounting for the adaptation to parasitism in nematode-trapping fungi.</title>
        <authorList>
            <person name="Ahren D.G."/>
        </authorList>
    </citation>
    <scope>NUCLEOTIDE SEQUENCE [LARGE SCALE GENOMIC DNA]</scope>
    <source>
        <strain evidence="14">CBS 200.50</strain>
    </source>
</reference>
<dbReference type="EC" id="3.2.1.20" evidence="3"/>
<keyword evidence="5" id="KW-0325">Glycoprotein</keyword>
<dbReference type="PROSITE" id="PS00129">
    <property type="entry name" value="GLYCOSYL_HYDROL_F31_1"/>
    <property type="match status" value="1"/>
</dbReference>
<dbReference type="OMA" id="LDIDYMI"/>
<feature type="domain" description="Glycoside hydrolase family 31 N-terminal" evidence="11">
    <location>
        <begin position="83"/>
        <end position="236"/>
    </location>
</feature>
<dbReference type="Pfam" id="PF01055">
    <property type="entry name" value="Glyco_hydro_31_2nd"/>
    <property type="match status" value="1"/>
</dbReference>
<evidence type="ECO:0000259" key="11">
    <source>
        <dbReference type="Pfam" id="PF13802"/>
    </source>
</evidence>
<comment type="caution">
    <text evidence="13">The sequence shown here is derived from an EMBL/GenBank/DDBJ whole genome shotgun (WGS) entry which is preliminary data.</text>
</comment>
<protein>
    <recommendedName>
        <fullName evidence="3">alpha-glucosidase</fullName>
        <ecNumber evidence="3">3.2.1.20</ecNumber>
    </recommendedName>
    <alternativeName>
        <fullName evidence="7">Maltase</fullName>
    </alternativeName>
</protein>
<comment type="catalytic activity">
    <reaction evidence="1">
        <text>Hydrolysis of terminal, non-reducing (1-&gt;4)-linked alpha-D-glucose residues with release of alpha-D-glucose.</text>
        <dbReference type="EC" id="3.2.1.20"/>
    </reaction>
</comment>
<organism evidence="13 14">
    <name type="scientific">Dactylellina haptotyla (strain CBS 200.50)</name>
    <name type="common">Nematode-trapping fungus</name>
    <name type="synonym">Monacrosporium haptotylum</name>
    <dbReference type="NCBI Taxonomy" id="1284197"/>
    <lineage>
        <taxon>Eukaryota</taxon>
        <taxon>Fungi</taxon>
        <taxon>Dikarya</taxon>
        <taxon>Ascomycota</taxon>
        <taxon>Pezizomycotina</taxon>
        <taxon>Orbiliomycetes</taxon>
        <taxon>Orbiliales</taxon>
        <taxon>Orbiliaceae</taxon>
        <taxon>Dactylellina</taxon>
    </lineage>
</organism>
<comment type="similarity">
    <text evidence="2 8">Belongs to the glycosyl hydrolase 31 family.</text>
</comment>
<dbReference type="Pfam" id="PF21365">
    <property type="entry name" value="Glyco_hydro_31_3rd"/>
    <property type="match status" value="1"/>
</dbReference>
<dbReference type="InterPro" id="IPR025887">
    <property type="entry name" value="Glyco_hydro_31_N_dom"/>
</dbReference>
<dbReference type="GO" id="GO:0030246">
    <property type="term" value="F:carbohydrate binding"/>
    <property type="evidence" value="ECO:0007669"/>
    <property type="project" value="InterPro"/>
</dbReference>
<evidence type="ECO:0000256" key="8">
    <source>
        <dbReference type="RuleBase" id="RU361185"/>
    </source>
</evidence>
<dbReference type="SUPFAM" id="SSF51011">
    <property type="entry name" value="Glycosyl hydrolase domain"/>
    <property type="match status" value="1"/>
</dbReference>
<dbReference type="InterPro" id="IPR030458">
    <property type="entry name" value="Glyco_hydro_31_AS"/>
</dbReference>
<sequence>METVAAALQGVGEKLETVVSAMQMTELEPPQPSVLQNDDTPHGDYEYAAPPAWKTPTKFIAQLRGKTGHTTRYGPSVDRLQVEIDAFTPTIARISITDLDKQRWEIPQEMVPLGQDLRPENMYTGEANYDLAFDEKGKDVGFAIFRKSDGEAVFDSRGLPISFCEHYMEISTKLPEDTLVYGLGEVTGPFLREPGSRFAFWARDAQTPLHENAYSSFPIFAGMHNGKAFGVYLHNSNALDMVYNPGMITYKIVGGIIDLFVFLGDTYEDVIKQYQSVTGFPTLPPFWSFGYHQCRWFYDTVEKLAESRQRNMEVDIPVDVFWLDIDYMIKYKLFTLDQDRYPKFVEHVEQMHKDNHKLVAILDPGVKCNIPNYKPWSRGAELDIFIKNGNTKKYFVGKVWPGHVVFPDWIHPRIQEYWTEMLRDWLKIMPVDGIWHDMNECSNFVNGDVWEVGGDAEEDAILIPTDEETVAEMAKAAAEGIEVEDDGKRGAAKPKPLAAFDPSKPSSITNPPYSVNHGNEDWPLSARSISVESYHHGGITEFDIHNLFGHLNCKVTYDSMINIRSDERPFILTRSVFAGSGKFASKWLGDNFSNWESMKYSISGMLNMQLFGIPHIGADIGGFNGAPSTELLLRWFQLGSMYPFCRNHNMPNTPSQEAHITEEVADVARTYLTLRYRLLPLWYTAFADVKRNGGSVVQPVWAVNVPQKVEDMAQVMKENNDAFMIDKKILVIPVVTKGQTSVHTWIPAGVWYEVGNGKAIASTEDQWVDLDAPIEKMPMYYKGGSIIPLHYNKTGKTTVDFRSGGFSLVIALDSSGSAEGAIYLDDGATFSSGKSYIQIYAELGKDTTDLVLRTVGEFGYNPINKNEYKISEVVILAVGSEPNIIPVEINLALPTKVSIQV</sequence>
<dbReference type="GO" id="GO:0005975">
    <property type="term" value="P:carbohydrate metabolic process"/>
    <property type="evidence" value="ECO:0007669"/>
    <property type="project" value="InterPro"/>
</dbReference>
<evidence type="ECO:0000256" key="3">
    <source>
        <dbReference type="ARBA" id="ARBA00012741"/>
    </source>
</evidence>
<evidence type="ECO:0000256" key="4">
    <source>
        <dbReference type="ARBA" id="ARBA00022801"/>
    </source>
</evidence>
<evidence type="ECO:0000313" key="14">
    <source>
        <dbReference type="Proteomes" id="UP000015100"/>
    </source>
</evidence>
<dbReference type="OrthoDB" id="5839090at2759"/>